<sequence>MSFWPSVGQPNWKQVAFAIGGHAEIRDVKSPTQGVKGSRTKESVRSVSYSSSGRQSADSSDLFPSRDVRRSVDKHYGFIGSNRIEYFSHIQDAATHRATEAFCTLTHSTQVTFGLQST</sequence>
<organism evidence="2 3">
    <name type="scientific">Sporothrix schenckii 1099-18</name>
    <dbReference type="NCBI Taxonomy" id="1397361"/>
    <lineage>
        <taxon>Eukaryota</taxon>
        <taxon>Fungi</taxon>
        <taxon>Dikarya</taxon>
        <taxon>Ascomycota</taxon>
        <taxon>Pezizomycotina</taxon>
        <taxon>Sordariomycetes</taxon>
        <taxon>Sordariomycetidae</taxon>
        <taxon>Ophiostomatales</taxon>
        <taxon>Ophiostomataceae</taxon>
        <taxon>Sporothrix</taxon>
    </lineage>
</organism>
<dbReference type="GeneID" id="27665852"/>
<accession>A0A0F2LZL7</accession>
<evidence type="ECO:0000313" key="3">
    <source>
        <dbReference type="Proteomes" id="UP000033710"/>
    </source>
</evidence>
<dbReference type="Proteomes" id="UP000033710">
    <property type="component" value="Unassembled WGS sequence"/>
</dbReference>
<evidence type="ECO:0000256" key="1">
    <source>
        <dbReference type="SAM" id="MobiDB-lite"/>
    </source>
</evidence>
<gene>
    <name evidence="2" type="ORF">SPSK_03741</name>
</gene>
<comment type="caution">
    <text evidence="2">The sequence shown here is derived from an EMBL/GenBank/DDBJ whole genome shotgun (WGS) entry which is preliminary data.</text>
</comment>
<reference evidence="2 3" key="2">
    <citation type="journal article" date="2015" name="Eukaryot. Cell">
        <title>Asexual propagation of a virulent clone complex in a human and feline outbreak of sporotrichosis.</title>
        <authorList>
            <person name="Teixeira Mde M."/>
            <person name="Rodrigues A.M."/>
            <person name="Tsui C.K."/>
            <person name="de Almeida L.G."/>
            <person name="Van Diepeningen A.D."/>
            <person name="van den Ende B.G."/>
            <person name="Fernandes G.F."/>
            <person name="Kano R."/>
            <person name="Hamelin R.C."/>
            <person name="Lopes-Bezerra L.M."/>
            <person name="Vasconcelos A.T."/>
            <person name="de Hoog S."/>
            <person name="de Camargo Z.P."/>
            <person name="Felipe M.S."/>
        </authorList>
    </citation>
    <scope>NUCLEOTIDE SEQUENCE [LARGE SCALE GENOMIC DNA]</scope>
    <source>
        <strain evidence="2 3">1099-18</strain>
    </source>
</reference>
<dbReference type="EMBL" id="AXCR01000010">
    <property type="protein sequence ID" value="KJR82279.1"/>
    <property type="molecule type" value="Genomic_DNA"/>
</dbReference>
<protein>
    <submittedName>
        <fullName evidence="2">Uncharacterized protein</fullName>
    </submittedName>
</protein>
<feature type="compositionally biased region" description="Low complexity" evidence="1">
    <location>
        <begin position="45"/>
        <end position="60"/>
    </location>
</feature>
<dbReference type="VEuPathDB" id="FungiDB:SPSK_03741"/>
<dbReference type="RefSeq" id="XP_016584955.1">
    <property type="nucleotide sequence ID" value="XM_016730575.1"/>
</dbReference>
<reference evidence="2 3" key="1">
    <citation type="journal article" date="2014" name="BMC Genomics">
        <title>Comparative genomics of the major fungal agents of human and animal Sporotrichosis: Sporothrix schenckii and Sporothrix brasiliensis.</title>
        <authorList>
            <person name="Teixeira M.M."/>
            <person name="de Almeida L.G."/>
            <person name="Kubitschek-Barreira P."/>
            <person name="Alves F.L."/>
            <person name="Kioshima E.S."/>
            <person name="Abadio A.K."/>
            <person name="Fernandes L."/>
            <person name="Derengowski L.S."/>
            <person name="Ferreira K.S."/>
            <person name="Souza R.C."/>
            <person name="Ruiz J.C."/>
            <person name="de Andrade N.C."/>
            <person name="Paes H.C."/>
            <person name="Nicola A.M."/>
            <person name="Albuquerque P."/>
            <person name="Gerber A.L."/>
            <person name="Martins V.P."/>
            <person name="Peconick L.D."/>
            <person name="Neto A.V."/>
            <person name="Chaucanez C.B."/>
            <person name="Silva P.A."/>
            <person name="Cunha O.L."/>
            <person name="de Oliveira F.F."/>
            <person name="dos Santos T.C."/>
            <person name="Barros A.L."/>
            <person name="Soares M.A."/>
            <person name="de Oliveira L.M."/>
            <person name="Marini M.M."/>
            <person name="Villalobos-Duno H."/>
            <person name="Cunha M.M."/>
            <person name="de Hoog S."/>
            <person name="da Silveira J.F."/>
            <person name="Henrissat B."/>
            <person name="Nino-Vega G.A."/>
            <person name="Cisalpino P.S."/>
            <person name="Mora-Montes H.M."/>
            <person name="Almeida S.R."/>
            <person name="Stajich J.E."/>
            <person name="Lopes-Bezerra L.M."/>
            <person name="Vasconcelos A.T."/>
            <person name="Felipe M.S."/>
        </authorList>
    </citation>
    <scope>NUCLEOTIDE SEQUENCE [LARGE SCALE GENOMIC DNA]</scope>
    <source>
        <strain evidence="2 3">1099-18</strain>
    </source>
</reference>
<feature type="region of interest" description="Disordered" evidence="1">
    <location>
        <begin position="28"/>
        <end position="64"/>
    </location>
</feature>
<dbReference type="AlphaFoldDB" id="A0A0F2LZL7"/>
<proteinExistence type="predicted"/>
<dbReference type="KEGG" id="ssck:SPSK_03741"/>
<evidence type="ECO:0000313" key="2">
    <source>
        <dbReference type="EMBL" id="KJR82279.1"/>
    </source>
</evidence>
<name>A0A0F2LZL7_SPOSC</name>